<dbReference type="PRINTS" id="PR00364">
    <property type="entry name" value="DISEASERSIST"/>
</dbReference>
<dbReference type="Proteomes" id="UP000636709">
    <property type="component" value="Unassembled WGS sequence"/>
</dbReference>
<evidence type="ECO:0000256" key="1">
    <source>
        <dbReference type="ARBA" id="ARBA00022737"/>
    </source>
</evidence>
<evidence type="ECO:0008006" key="9">
    <source>
        <dbReference type="Google" id="ProtNLM"/>
    </source>
</evidence>
<reference evidence="7" key="1">
    <citation type="submission" date="2020-07" db="EMBL/GenBank/DDBJ databases">
        <title>Genome sequence and genetic diversity analysis of an under-domesticated orphan crop, white fonio (Digitaria exilis).</title>
        <authorList>
            <person name="Bennetzen J.L."/>
            <person name="Chen S."/>
            <person name="Ma X."/>
            <person name="Wang X."/>
            <person name="Yssel A.E.J."/>
            <person name="Chaluvadi S.R."/>
            <person name="Johnson M."/>
            <person name="Gangashetty P."/>
            <person name="Hamidou F."/>
            <person name="Sanogo M.D."/>
            <person name="Zwaenepoel A."/>
            <person name="Wallace J."/>
            <person name="Van De Peer Y."/>
            <person name="Van Deynze A."/>
        </authorList>
    </citation>
    <scope>NUCLEOTIDE SEQUENCE</scope>
    <source>
        <tissue evidence="7">Leaves</tissue>
    </source>
</reference>
<dbReference type="PANTHER" id="PTHR23155:SF1005">
    <property type="entry name" value="OS07G0197300 PROTEIN"/>
    <property type="match status" value="1"/>
</dbReference>
<feature type="domain" description="NB-ARC" evidence="4">
    <location>
        <begin position="42"/>
        <end position="96"/>
    </location>
</feature>
<evidence type="ECO:0000313" key="7">
    <source>
        <dbReference type="EMBL" id="KAF8686804.1"/>
    </source>
</evidence>
<feature type="domain" description="Disease resistance R13L4/SHOC-2-like LRR" evidence="6">
    <location>
        <begin position="319"/>
        <end position="418"/>
    </location>
</feature>
<dbReference type="InterPro" id="IPR032675">
    <property type="entry name" value="LRR_dom_sf"/>
</dbReference>
<dbReference type="InterPro" id="IPR044974">
    <property type="entry name" value="Disease_R_plants"/>
</dbReference>
<comment type="caution">
    <text evidence="7">The sequence shown here is derived from an EMBL/GenBank/DDBJ whole genome shotgun (WGS) entry which is preliminary data.</text>
</comment>
<dbReference type="AlphaFoldDB" id="A0A835EC16"/>
<dbReference type="GO" id="GO:0009626">
    <property type="term" value="P:plant-type hypersensitive response"/>
    <property type="evidence" value="ECO:0007669"/>
    <property type="project" value="UniProtKB-ARBA"/>
</dbReference>
<proteinExistence type="predicted"/>
<dbReference type="FunFam" id="1.10.10.10:FF:000322">
    <property type="entry name" value="Probable disease resistance protein At1g63360"/>
    <property type="match status" value="1"/>
</dbReference>
<dbReference type="InterPro" id="IPR027417">
    <property type="entry name" value="P-loop_NTPase"/>
</dbReference>
<dbReference type="Gene3D" id="1.10.10.10">
    <property type="entry name" value="Winged helix-like DNA-binding domain superfamily/Winged helix DNA-binding domain"/>
    <property type="match status" value="1"/>
</dbReference>
<evidence type="ECO:0000259" key="5">
    <source>
        <dbReference type="Pfam" id="PF23559"/>
    </source>
</evidence>
<evidence type="ECO:0000313" key="8">
    <source>
        <dbReference type="Proteomes" id="UP000636709"/>
    </source>
</evidence>
<gene>
    <name evidence="7" type="ORF">HU200_043414</name>
</gene>
<feature type="region of interest" description="Disordered" evidence="3">
    <location>
        <begin position="286"/>
        <end position="308"/>
    </location>
</feature>
<keyword evidence="2" id="KW-0611">Plant defense</keyword>
<dbReference type="InterPro" id="IPR055414">
    <property type="entry name" value="LRR_R13L4/SHOC2-like"/>
</dbReference>
<dbReference type="Pfam" id="PF00931">
    <property type="entry name" value="NB-ARC"/>
    <property type="match status" value="1"/>
</dbReference>
<evidence type="ECO:0000259" key="4">
    <source>
        <dbReference type="Pfam" id="PF00931"/>
    </source>
</evidence>
<dbReference type="InterPro" id="IPR002182">
    <property type="entry name" value="NB-ARC"/>
</dbReference>
<dbReference type="Pfam" id="PF23559">
    <property type="entry name" value="WHD_DRP"/>
    <property type="match status" value="1"/>
</dbReference>
<dbReference type="Gene3D" id="3.40.50.300">
    <property type="entry name" value="P-loop containing nucleotide triphosphate hydrolases"/>
    <property type="match status" value="1"/>
</dbReference>
<protein>
    <recommendedName>
        <fullName evidence="9">NB-ARC domain-containing protein</fullName>
    </recommendedName>
</protein>
<dbReference type="SUPFAM" id="SSF52058">
    <property type="entry name" value="L domain-like"/>
    <property type="match status" value="1"/>
</dbReference>
<dbReference type="InterPro" id="IPR058922">
    <property type="entry name" value="WHD_DRP"/>
</dbReference>
<name>A0A835EC16_9POAL</name>
<dbReference type="GO" id="GO:0043531">
    <property type="term" value="F:ADP binding"/>
    <property type="evidence" value="ECO:0007669"/>
    <property type="project" value="InterPro"/>
</dbReference>
<dbReference type="Pfam" id="PF23598">
    <property type="entry name" value="LRR_14"/>
    <property type="match status" value="1"/>
</dbReference>
<evidence type="ECO:0000256" key="3">
    <source>
        <dbReference type="SAM" id="MobiDB-lite"/>
    </source>
</evidence>
<dbReference type="GO" id="GO:0002758">
    <property type="term" value="P:innate immune response-activating signaling pathway"/>
    <property type="evidence" value="ECO:0007669"/>
    <property type="project" value="UniProtKB-ARBA"/>
</dbReference>
<dbReference type="EMBL" id="JACEFO010002060">
    <property type="protein sequence ID" value="KAF8686804.1"/>
    <property type="molecule type" value="Genomic_DNA"/>
</dbReference>
<organism evidence="7 8">
    <name type="scientific">Digitaria exilis</name>
    <dbReference type="NCBI Taxonomy" id="1010633"/>
    <lineage>
        <taxon>Eukaryota</taxon>
        <taxon>Viridiplantae</taxon>
        <taxon>Streptophyta</taxon>
        <taxon>Embryophyta</taxon>
        <taxon>Tracheophyta</taxon>
        <taxon>Spermatophyta</taxon>
        <taxon>Magnoliopsida</taxon>
        <taxon>Liliopsida</taxon>
        <taxon>Poales</taxon>
        <taxon>Poaceae</taxon>
        <taxon>PACMAD clade</taxon>
        <taxon>Panicoideae</taxon>
        <taxon>Panicodae</taxon>
        <taxon>Paniceae</taxon>
        <taxon>Anthephorinae</taxon>
        <taxon>Digitaria</taxon>
    </lineage>
</organism>
<feature type="domain" description="Disease resistance protein winged helix" evidence="5">
    <location>
        <begin position="204"/>
        <end position="253"/>
    </location>
</feature>
<dbReference type="OrthoDB" id="688628at2759"/>
<dbReference type="Gene3D" id="3.80.10.10">
    <property type="entry name" value="Ribonuclease Inhibitor"/>
    <property type="match status" value="1"/>
</dbReference>
<evidence type="ECO:0000256" key="2">
    <source>
        <dbReference type="ARBA" id="ARBA00022821"/>
    </source>
</evidence>
<keyword evidence="8" id="KW-1185">Reference proteome</keyword>
<dbReference type="SUPFAM" id="SSF52540">
    <property type="entry name" value="P-loop containing nucleoside triphosphate hydrolases"/>
    <property type="match status" value="1"/>
</dbReference>
<dbReference type="PANTHER" id="PTHR23155">
    <property type="entry name" value="DISEASE RESISTANCE PROTEIN RP"/>
    <property type="match status" value="1"/>
</dbReference>
<keyword evidence="1" id="KW-0677">Repeat</keyword>
<sequence length="422" mass="48723">MALIIPNFVLYFSKENKSLTERSIHFEYTWDWSLSILFYNSINHGIRLNRYLIVIDDVWTIRAWDAIQSILLLQENNSYSRIIVTTRIETVAKACSPAIAGQHFIHQMQRLKTFGNKECPKELASTTDKILRRCAGLPLAIVSIANVLAGYTSAENKYKWESIYNSMGSQMESNPTLEGMKQIITLSYNHLSHELKSCMLYLSIFPEDYEIDKHRLCRWIAEGLVMERRGLTLMEVAESYLDELVSRNMIEVIVSKSLESNFVSLLGGQYARLSYGRILRLSIQRGNNDRRPSQDTEPQQSRKNKVPRVHGIEAMDVKHVRSLSMFQHQGKNLLDHKFTLLRVLDLEGCEGISDHHMKYVCGLYLLKFLNLRGTNIRQVPPEINKLEHLQTLDVRDTRVEGLPDTVKELHNLERLQISHSSC</sequence>
<dbReference type="InterPro" id="IPR036388">
    <property type="entry name" value="WH-like_DNA-bd_sf"/>
</dbReference>
<accession>A0A835EC16</accession>
<dbReference type="GO" id="GO:0042742">
    <property type="term" value="P:defense response to bacterium"/>
    <property type="evidence" value="ECO:0007669"/>
    <property type="project" value="UniProtKB-ARBA"/>
</dbReference>
<evidence type="ECO:0000259" key="6">
    <source>
        <dbReference type="Pfam" id="PF23598"/>
    </source>
</evidence>